<evidence type="ECO:0000256" key="2">
    <source>
        <dbReference type="ARBA" id="ARBA00022723"/>
    </source>
</evidence>
<accession>A0A8A4Z9S8</accession>
<dbReference type="GO" id="GO:0072527">
    <property type="term" value="P:pyrimidine-containing compound metabolic process"/>
    <property type="evidence" value="ECO:0007669"/>
    <property type="project" value="UniProtKB-ARBA"/>
</dbReference>
<dbReference type="CDD" id="cd01283">
    <property type="entry name" value="cytidine_deaminase"/>
    <property type="match status" value="1"/>
</dbReference>
<keyword evidence="2" id="KW-0479">Metal-binding</keyword>
<evidence type="ECO:0000313" key="6">
    <source>
        <dbReference type="EMBL" id="QTE28604.1"/>
    </source>
</evidence>
<comment type="similarity">
    <text evidence="1">Belongs to the cytidine and deoxycytidylate deaminase family.</text>
</comment>
<dbReference type="Proteomes" id="UP000663937">
    <property type="component" value="Chromosome"/>
</dbReference>
<dbReference type="PANTHER" id="PTHR11644:SF2">
    <property type="entry name" value="CYTIDINE DEAMINASE"/>
    <property type="match status" value="1"/>
</dbReference>
<dbReference type="GO" id="GO:0042802">
    <property type="term" value="F:identical protein binding"/>
    <property type="evidence" value="ECO:0007669"/>
    <property type="project" value="UniProtKB-ARBA"/>
</dbReference>
<dbReference type="PANTHER" id="PTHR11644">
    <property type="entry name" value="CYTIDINE DEAMINASE"/>
    <property type="match status" value="1"/>
</dbReference>
<dbReference type="RefSeq" id="WP_227422844.1">
    <property type="nucleotide sequence ID" value="NZ_CP071868.1"/>
</dbReference>
<gene>
    <name evidence="6" type="ORF">J4E96_14735</name>
</gene>
<dbReference type="Pfam" id="PF00383">
    <property type="entry name" value="dCMP_cyt_deam_1"/>
    <property type="match status" value="1"/>
</dbReference>
<organism evidence="6 7">
    <name type="scientific">Pengzhenrongella sicca</name>
    <dbReference type="NCBI Taxonomy" id="2819238"/>
    <lineage>
        <taxon>Bacteria</taxon>
        <taxon>Bacillati</taxon>
        <taxon>Actinomycetota</taxon>
        <taxon>Actinomycetes</taxon>
        <taxon>Micrococcales</taxon>
        <taxon>Pengzhenrongella</taxon>
    </lineage>
</organism>
<dbReference type="GO" id="GO:0005829">
    <property type="term" value="C:cytosol"/>
    <property type="evidence" value="ECO:0007669"/>
    <property type="project" value="TreeGrafter"/>
</dbReference>
<dbReference type="InterPro" id="IPR050202">
    <property type="entry name" value="Cyt/Deoxycyt_deaminase"/>
</dbReference>
<dbReference type="InterPro" id="IPR002125">
    <property type="entry name" value="CMP_dCMP_dom"/>
</dbReference>
<keyword evidence="7" id="KW-1185">Reference proteome</keyword>
<evidence type="ECO:0000256" key="1">
    <source>
        <dbReference type="ARBA" id="ARBA00006576"/>
    </source>
</evidence>
<protein>
    <recommendedName>
        <fullName evidence="5">CMP/dCMP-type deaminase domain-containing protein</fullName>
    </recommendedName>
</protein>
<proteinExistence type="inferred from homology"/>
<dbReference type="Gene3D" id="3.40.140.10">
    <property type="entry name" value="Cytidine Deaminase, domain 2"/>
    <property type="match status" value="1"/>
</dbReference>
<dbReference type="GO" id="GO:0055086">
    <property type="term" value="P:nucleobase-containing small molecule metabolic process"/>
    <property type="evidence" value="ECO:0007669"/>
    <property type="project" value="UniProtKB-ARBA"/>
</dbReference>
<name>A0A8A4Z9S8_9MICO</name>
<dbReference type="GO" id="GO:0008270">
    <property type="term" value="F:zinc ion binding"/>
    <property type="evidence" value="ECO:0007669"/>
    <property type="project" value="InterPro"/>
</dbReference>
<dbReference type="AlphaFoldDB" id="A0A8A4Z9S8"/>
<dbReference type="KEGG" id="psic:J4E96_14735"/>
<evidence type="ECO:0000256" key="4">
    <source>
        <dbReference type="ARBA" id="ARBA00022833"/>
    </source>
</evidence>
<feature type="domain" description="CMP/dCMP-type deaminase" evidence="5">
    <location>
        <begin position="27"/>
        <end position="104"/>
    </location>
</feature>
<evidence type="ECO:0000259" key="5">
    <source>
        <dbReference type="Pfam" id="PF00383"/>
    </source>
</evidence>
<evidence type="ECO:0000313" key="7">
    <source>
        <dbReference type="Proteomes" id="UP000663937"/>
    </source>
</evidence>
<dbReference type="InterPro" id="IPR016192">
    <property type="entry name" value="APOBEC/CMP_deaminase_Zn-bd"/>
</dbReference>
<reference evidence="6" key="1">
    <citation type="submission" date="2021-03" db="EMBL/GenBank/DDBJ databases">
        <title>Pengzhenrongella sicca gen. nov., sp. nov., a new member of suborder Micrococcineae isolated from High-Arctic tundra soil.</title>
        <authorList>
            <person name="Peng F."/>
        </authorList>
    </citation>
    <scope>NUCLEOTIDE SEQUENCE</scope>
    <source>
        <strain evidence="6">LRZ-2</strain>
    </source>
</reference>
<keyword evidence="4" id="KW-0862">Zinc</keyword>
<dbReference type="EMBL" id="CP071868">
    <property type="protein sequence ID" value="QTE28604.1"/>
    <property type="molecule type" value="Genomic_DNA"/>
</dbReference>
<keyword evidence="3" id="KW-0378">Hydrolase</keyword>
<dbReference type="PROSITE" id="PS00903">
    <property type="entry name" value="CYT_DCMP_DEAMINASES_1"/>
    <property type="match status" value="1"/>
</dbReference>
<evidence type="ECO:0000256" key="3">
    <source>
        <dbReference type="ARBA" id="ARBA00022801"/>
    </source>
</evidence>
<dbReference type="InterPro" id="IPR016193">
    <property type="entry name" value="Cytidine_deaminase-like"/>
</dbReference>
<sequence length="156" mass="16974">MADRHDDLIAAAEQVIRPHRVGDRLFGDVGATLVTVASNQYAGVCIDTGSGTGFCAEHSAIAAMVTAGEYQITKIVAVWRNQTGDLHVLPPCGRCREFIRQIDPANLDTEIVLGRHRSAPLRELLPEHQWPEALDHPHRIDDAAPSVEPRAADGLD</sequence>
<dbReference type="GO" id="GO:0004126">
    <property type="term" value="F:cytidine deaminase activity"/>
    <property type="evidence" value="ECO:0007669"/>
    <property type="project" value="TreeGrafter"/>
</dbReference>
<dbReference type="SUPFAM" id="SSF53927">
    <property type="entry name" value="Cytidine deaminase-like"/>
    <property type="match status" value="1"/>
</dbReference>